<evidence type="ECO:0000313" key="1">
    <source>
        <dbReference type="EMBL" id="AQT69104.1"/>
    </source>
</evidence>
<dbReference type="Proteomes" id="UP000189674">
    <property type="component" value="Chromosome"/>
</dbReference>
<sequence>MQFIIGHTEKFVAFLAFSPKPHILLAAPDITEEITQNLESKHNKLKPVTLALFRKEHLKIMHGQIAYGSKLRIEEILNLT</sequence>
<accession>A0A1U9NMY8</accession>
<name>A0A1U9NMY8_9BACT</name>
<dbReference type="KEGG" id="alus:STSP2_02291"/>
<reference evidence="2" key="1">
    <citation type="submission" date="2017-02" db="EMBL/GenBank/DDBJ databases">
        <title>Comparative genomics and description of representatives of a novel lineage of planctomycetes thriving in anoxic sediments.</title>
        <authorList>
            <person name="Spring S."/>
            <person name="Bunk B."/>
            <person name="Sproer C."/>
        </authorList>
    </citation>
    <scope>NUCLEOTIDE SEQUENCE [LARGE SCALE GENOMIC DNA]</scope>
    <source>
        <strain evidence="2">ST-NAGAB-D1</strain>
    </source>
</reference>
<proteinExistence type="predicted"/>
<gene>
    <name evidence="1" type="ORF">STSP2_02291</name>
</gene>
<keyword evidence="2" id="KW-1185">Reference proteome</keyword>
<protein>
    <submittedName>
        <fullName evidence="1">Uncharacterized protein</fullName>
    </submittedName>
</protein>
<dbReference type="RefSeq" id="WP_146662632.1">
    <property type="nucleotide sequence ID" value="NZ_CP019791.1"/>
</dbReference>
<organism evidence="1 2">
    <name type="scientific">Anaerohalosphaera lusitana</name>
    <dbReference type="NCBI Taxonomy" id="1936003"/>
    <lineage>
        <taxon>Bacteria</taxon>
        <taxon>Pseudomonadati</taxon>
        <taxon>Planctomycetota</taxon>
        <taxon>Phycisphaerae</taxon>
        <taxon>Sedimentisphaerales</taxon>
        <taxon>Anaerohalosphaeraceae</taxon>
        <taxon>Anaerohalosphaera</taxon>
    </lineage>
</organism>
<evidence type="ECO:0000313" key="2">
    <source>
        <dbReference type="Proteomes" id="UP000189674"/>
    </source>
</evidence>
<dbReference type="EMBL" id="CP019791">
    <property type="protein sequence ID" value="AQT69104.1"/>
    <property type="molecule type" value="Genomic_DNA"/>
</dbReference>
<dbReference type="AlphaFoldDB" id="A0A1U9NMY8"/>